<comment type="catalytic activity">
    <reaction evidence="19">
        <text>(6R)-5,10-methylenetetrahydrofolyl-(gamma-L-Glu)(n) + L-glutamate + ATP = (6R)-5,10-methylenetetrahydrofolyl-(gamma-L-Glu)(n+1) + ADP + phosphate + H(+)</text>
        <dbReference type="Rhea" id="RHEA:51912"/>
        <dbReference type="Rhea" id="RHEA-COMP:13257"/>
        <dbReference type="Rhea" id="RHEA-COMP:13258"/>
        <dbReference type="ChEBI" id="CHEBI:15378"/>
        <dbReference type="ChEBI" id="CHEBI:29985"/>
        <dbReference type="ChEBI" id="CHEBI:30616"/>
        <dbReference type="ChEBI" id="CHEBI:43474"/>
        <dbReference type="ChEBI" id="CHEBI:136572"/>
        <dbReference type="ChEBI" id="CHEBI:456216"/>
        <dbReference type="EC" id="6.3.2.17"/>
    </reaction>
</comment>
<protein>
    <recommendedName>
        <fullName evidence="7">Dihydrofolate synthase/folylpolyglutamate synthase</fullName>
        <ecNumber evidence="5">6.3.2.12</ecNumber>
        <ecNumber evidence="6">6.3.2.17</ecNumber>
    </recommendedName>
    <alternativeName>
        <fullName evidence="16">Folylpoly-gamma-glutamate synthetase-dihydrofolate synthetase</fullName>
    </alternativeName>
    <alternativeName>
        <fullName evidence="14">Folylpolyglutamate synthetase</fullName>
    </alternativeName>
    <alternativeName>
        <fullName evidence="15">Tetrahydrofolylpolyglutamate synthase</fullName>
    </alternativeName>
</protein>
<evidence type="ECO:0000256" key="7">
    <source>
        <dbReference type="ARBA" id="ARBA00019357"/>
    </source>
</evidence>
<evidence type="ECO:0000256" key="20">
    <source>
        <dbReference type="ARBA" id="ARBA00049161"/>
    </source>
</evidence>
<feature type="domain" description="Mur ligase central" evidence="23">
    <location>
        <begin position="47"/>
        <end position="267"/>
    </location>
</feature>
<evidence type="ECO:0000256" key="16">
    <source>
        <dbReference type="ARBA" id="ARBA00032510"/>
    </source>
</evidence>
<evidence type="ECO:0000256" key="10">
    <source>
        <dbReference type="ARBA" id="ARBA00022741"/>
    </source>
</evidence>
<evidence type="ECO:0000256" key="1">
    <source>
        <dbReference type="ARBA" id="ARBA00002714"/>
    </source>
</evidence>
<evidence type="ECO:0000259" key="23">
    <source>
        <dbReference type="Pfam" id="PF08245"/>
    </source>
</evidence>
<evidence type="ECO:0000256" key="8">
    <source>
        <dbReference type="ARBA" id="ARBA00022598"/>
    </source>
</evidence>
<dbReference type="PROSITE" id="PS01012">
    <property type="entry name" value="FOLYLPOLYGLU_SYNT_2"/>
    <property type="match status" value="1"/>
</dbReference>
<keyword evidence="12" id="KW-0460">Magnesium</keyword>
<evidence type="ECO:0000313" key="25">
    <source>
        <dbReference type="Proteomes" id="UP001597101"/>
    </source>
</evidence>
<dbReference type="Proteomes" id="UP001597101">
    <property type="component" value="Unassembled WGS sequence"/>
</dbReference>
<evidence type="ECO:0000256" key="13">
    <source>
        <dbReference type="ARBA" id="ARBA00022909"/>
    </source>
</evidence>
<accession>A0ABW3FET7</accession>
<evidence type="ECO:0000259" key="22">
    <source>
        <dbReference type="Pfam" id="PF02875"/>
    </source>
</evidence>
<evidence type="ECO:0000256" key="17">
    <source>
        <dbReference type="ARBA" id="ARBA00047493"/>
    </source>
</evidence>
<dbReference type="EMBL" id="JBHTJV010000009">
    <property type="protein sequence ID" value="MFD0916974.1"/>
    <property type="molecule type" value="Genomic_DNA"/>
</dbReference>
<comment type="function">
    <text evidence="1">Functions in two distinct reactions of the de novo folate biosynthetic pathway. Catalyzes the addition of a glutamate residue to dihydropteroate (7,8-dihydropteroate or H2Pte) to form dihydrofolate (7,8-dihydrofolate monoglutamate or H2Pte-Glu). Also catalyzes successive additions of L-glutamate to tetrahydrofolate or 10-formyltetrahydrofolate or 5,10-methylenetetrahydrofolate, leading to folylpolyglutamate derivatives.</text>
</comment>
<keyword evidence="8 21" id="KW-0436">Ligase</keyword>
<dbReference type="Pfam" id="PF02875">
    <property type="entry name" value="Mur_ligase_C"/>
    <property type="match status" value="1"/>
</dbReference>
<keyword evidence="9" id="KW-0479">Metal-binding</keyword>
<sequence length="440" mass="47071">MTSAAERIEALMQIHPKGFDLSLDRMMGLLEKLGNPQNTMPPVIHFAGTNGKGSTIAFTRAILEAVGLSVHVHTSPHLVNWHERYRMGRTGASGALVDDAVFADAIRRVAEANGGKPITVFEVLSAVMFVLFSEHEADVALVEVGLGGRFDATNVMERTDLSVITPISLDHEAYLGDTIAKIAFEKAGIIKPGVPVVVSVQEDDALDVIERQAARQKADVIAAGQHFSAQAEDGRLVYQGEDVLLDLPLPKMQGRHQIENAATAITACRRFAADRGFSLTDKAIERGIETAFWHGRMQSLDHGKLVQAAPDGAEIWLDGGHNPGAAVAIADWLDARNRISPKPLTLICGMLTTKGPKGYFDNLVRYQPDVVCVPIVSSDAGVEPKALADVARSCGLSVTTAPDLATALASIEPAGERRILIAGSLYLVGDALEQNETPPS</sequence>
<evidence type="ECO:0000256" key="18">
    <source>
        <dbReference type="ARBA" id="ARBA00047808"/>
    </source>
</evidence>
<organism evidence="24 25">
    <name type="scientific">Pseudahrensia aquimaris</name>
    <dbReference type="NCBI Taxonomy" id="744461"/>
    <lineage>
        <taxon>Bacteria</taxon>
        <taxon>Pseudomonadati</taxon>
        <taxon>Pseudomonadota</taxon>
        <taxon>Alphaproteobacteria</taxon>
        <taxon>Hyphomicrobiales</taxon>
        <taxon>Ahrensiaceae</taxon>
        <taxon>Pseudahrensia</taxon>
    </lineage>
</organism>
<dbReference type="PIRSF" id="PIRSF001563">
    <property type="entry name" value="Folylpolyglu_synth"/>
    <property type="match status" value="1"/>
</dbReference>
<evidence type="ECO:0000256" key="15">
    <source>
        <dbReference type="ARBA" id="ARBA00030592"/>
    </source>
</evidence>
<dbReference type="EC" id="6.3.2.17" evidence="6"/>
<dbReference type="InterPro" id="IPR013221">
    <property type="entry name" value="Mur_ligase_cen"/>
</dbReference>
<dbReference type="NCBIfam" id="TIGR01499">
    <property type="entry name" value="folC"/>
    <property type="match status" value="1"/>
</dbReference>
<keyword evidence="25" id="KW-1185">Reference proteome</keyword>
<evidence type="ECO:0000256" key="3">
    <source>
        <dbReference type="ARBA" id="ARBA00005150"/>
    </source>
</evidence>
<dbReference type="InterPro" id="IPR018109">
    <property type="entry name" value="Folylpolyglutamate_synth_CS"/>
</dbReference>
<keyword evidence="10 21" id="KW-0547">Nucleotide-binding</keyword>
<evidence type="ECO:0000256" key="11">
    <source>
        <dbReference type="ARBA" id="ARBA00022840"/>
    </source>
</evidence>
<dbReference type="InterPro" id="IPR036615">
    <property type="entry name" value="Mur_ligase_C_dom_sf"/>
</dbReference>
<dbReference type="RefSeq" id="WP_377212814.1">
    <property type="nucleotide sequence ID" value="NZ_JBHTJV010000009.1"/>
</dbReference>
<dbReference type="InterPro" id="IPR001645">
    <property type="entry name" value="Folylpolyglutamate_synth"/>
</dbReference>
<dbReference type="PANTHER" id="PTHR11136">
    <property type="entry name" value="FOLYLPOLYGLUTAMATE SYNTHASE-RELATED"/>
    <property type="match status" value="1"/>
</dbReference>
<dbReference type="Gene3D" id="3.90.190.20">
    <property type="entry name" value="Mur ligase, C-terminal domain"/>
    <property type="match status" value="1"/>
</dbReference>
<comment type="catalytic activity">
    <reaction evidence="20">
        <text>7,8-dihydropteroate + L-glutamate + ATP = 7,8-dihydrofolate + ADP + phosphate + H(+)</text>
        <dbReference type="Rhea" id="RHEA:23584"/>
        <dbReference type="ChEBI" id="CHEBI:15378"/>
        <dbReference type="ChEBI" id="CHEBI:17839"/>
        <dbReference type="ChEBI" id="CHEBI:29985"/>
        <dbReference type="ChEBI" id="CHEBI:30616"/>
        <dbReference type="ChEBI" id="CHEBI:43474"/>
        <dbReference type="ChEBI" id="CHEBI:57451"/>
        <dbReference type="ChEBI" id="CHEBI:456216"/>
        <dbReference type="EC" id="6.3.2.12"/>
    </reaction>
</comment>
<keyword evidence="11 21" id="KW-0067">ATP-binding</keyword>
<dbReference type="SUPFAM" id="SSF53623">
    <property type="entry name" value="MurD-like peptide ligases, catalytic domain"/>
    <property type="match status" value="1"/>
</dbReference>
<dbReference type="Gene3D" id="3.40.1190.10">
    <property type="entry name" value="Mur-like, catalytic domain"/>
    <property type="match status" value="1"/>
</dbReference>
<comment type="catalytic activity">
    <reaction evidence="18">
        <text>10-formyltetrahydrofolyl-(gamma-L-Glu)(n) + L-glutamate + ATP = 10-formyltetrahydrofolyl-(gamma-L-Glu)(n+1) + ADP + phosphate + H(+)</text>
        <dbReference type="Rhea" id="RHEA:51904"/>
        <dbReference type="Rhea" id="RHEA-COMP:13088"/>
        <dbReference type="Rhea" id="RHEA-COMP:14300"/>
        <dbReference type="ChEBI" id="CHEBI:15378"/>
        <dbReference type="ChEBI" id="CHEBI:29985"/>
        <dbReference type="ChEBI" id="CHEBI:30616"/>
        <dbReference type="ChEBI" id="CHEBI:43474"/>
        <dbReference type="ChEBI" id="CHEBI:134413"/>
        <dbReference type="ChEBI" id="CHEBI:456216"/>
        <dbReference type="EC" id="6.3.2.17"/>
    </reaction>
</comment>
<reference evidence="25" key="1">
    <citation type="journal article" date="2019" name="Int. J. Syst. Evol. Microbiol.">
        <title>The Global Catalogue of Microorganisms (GCM) 10K type strain sequencing project: providing services to taxonomists for standard genome sequencing and annotation.</title>
        <authorList>
            <consortium name="The Broad Institute Genomics Platform"/>
            <consortium name="The Broad Institute Genome Sequencing Center for Infectious Disease"/>
            <person name="Wu L."/>
            <person name="Ma J."/>
        </authorList>
    </citation>
    <scope>NUCLEOTIDE SEQUENCE [LARGE SCALE GENOMIC DNA]</scope>
    <source>
        <strain evidence="25">CCUG 60023</strain>
    </source>
</reference>
<evidence type="ECO:0000256" key="14">
    <source>
        <dbReference type="ARBA" id="ARBA00030048"/>
    </source>
</evidence>
<evidence type="ECO:0000256" key="9">
    <source>
        <dbReference type="ARBA" id="ARBA00022723"/>
    </source>
</evidence>
<comment type="caution">
    <text evidence="24">The sequence shown here is derived from an EMBL/GenBank/DDBJ whole genome shotgun (WGS) entry which is preliminary data.</text>
</comment>
<dbReference type="EC" id="6.3.2.12" evidence="5"/>
<comment type="pathway">
    <text evidence="3">Cofactor biosynthesis; tetrahydrofolylpolyglutamate biosynthesis.</text>
</comment>
<evidence type="ECO:0000313" key="24">
    <source>
        <dbReference type="EMBL" id="MFD0916974.1"/>
    </source>
</evidence>
<dbReference type="GO" id="GO:0016874">
    <property type="term" value="F:ligase activity"/>
    <property type="evidence" value="ECO:0007669"/>
    <property type="project" value="UniProtKB-KW"/>
</dbReference>
<comment type="catalytic activity">
    <reaction evidence="17">
        <text>(6S)-5,6,7,8-tetrahydrofolyl-(gamma-L-Glu)(n) + L-glutamate + ATP = (6S)-5,6,7,8-tetrahydrofolyl-(gamma-L-Glu)(n+1) + ADP + phosphate + H(+)</text>
        <dbReference type="Rhea" id="RHEA:10580"/>
        <dbReference type="Rhea" id="RHEA-COMP:14738"/>
        <dbReference type="Rhea" id="RHEA-COMP:14740"/>
        <dbReference type="ChEBI" id="CHEBI:15378"/>
        <dbReference type="ChEBI" id="CHEBI:29985"/>
        <dbReference type="ChEBI" id="CHEBI:30616"/>
        <dbReference type="ChEBI" id="CHEBI:43474"/>
        <dbReference type="ChEBI" id="CHEBI:141005"/>
        <dbReference type="ChEBI" id="CHEBI:456216"/>
        <dbReference type="EC" id="6.3.2.17"/>
    </reaction>
</comment>
<comment type="pathway">
    <text evidence="2">Cofactor biosynthesis; tetrahydrofolate biosynthesis; 7,8-dihydrofolate from 2-amino-4-hydroxy-6-hydroxymethyl-7,8-dihydropteridine diphosphate and 4-aminobenzoate: step 2/2.</text>
</comment>
<evidence type="ECO:0000256" key="6">
    <source>
        <dbReference type="ARBA" id="ARBA00013025"/>
    </source>
</evidence>
<dbReference type="InterPro" id="IPR036565">
    <property type="entry name" value="Mur-like_cat_sf"/>
</dbReference>
<keyword evidence="13" id="KW-0289">Folate biosynthesis</keyword>
<evidence type="ECO:0000256" key="19">
    <source>
        <dbReference type="ARBA" id="ARBA00049035"/>
    </source>
</evidence>
<gene>
    <name evidence="24" type="ORF">ACFQ14_11195</name>
</gene>
<evidence type="ECO:0000256" key="4">
    <source>
        <dbReference type="ARBA" id="ARBA00008276"/>
    </source>
</evidence>
<feature type="domain" description="Mur ligase C-terminal" evidence="22">
    <location>
        <begin position="305"/>
        <end position="424"/>
    </location>
</feature>
<evidence type="ECO:0000256" key="12">
    <source>
        <dbReference type="ARBA" id="ARBA00022842"/>
    </source>
</evidence>
<dbReference type="PANTHER" id="PTHR11136:SF0">
    <property type="entry name" value="DIHYDROFOLATE SYNTHETASE-RELATED"/>
    <property type="match status" value="1"/>
</dbReference>
<dbReference type="InterPro" id="IPR004101">
    <property type="entry name" value="Mur_ligase_C"/>
</dbReference>
<evidence type="ECO:0000256" key="21">
    <source>
        <dbReference type="PIRNR" id="PIRNR001563"/>
    </source>
</evidence>
<comment type="similarity">
    <text evidence="4 21">Belongs to the folylpolyglutamate synthase family.</text>
</comment>
<name>A0ABW3FET7_9HYPH</name>
<dbReference type="SUPFAM" id="SSF53244">
    <property type="entry name" value="MurD-like peptide ligases, peptide-binding domain"/>
    <property type="match status" value="1"/>
</dbReference>
<evidence type="ECO:0000256" key="2">
    <source>
        <dbReference type="ARBA" id="ARBA00004799"/>
    </source>
</evidence>
<evidence type="ECO:0000256" key="5">
    <source>
        <dbReference type="ARBA" id="ARBA00013023"/>
    </source>
</evidence>
<proteinExistence type="inferred from homology"/>
<dbReference type="Pfam" id="PF08245">
    <property type="entry name" value="Mur_ligase_M"/>
    <property type="match status" value="1"/>
</dbReference>